<dbReference type="AlphaFoldDB" id="A8S4G5"/>
<comment type="caution">
    <text evidence="1">The sequence shown here is derived from an EMBL/GenBank/DDBJ whole genome shotgun (WGS) entry which is preliminary data.</text>
</comment>
<accession>A8S4G5</accession>
<dbReference type="EMBL" id="ABCC02000069">
    <property type="protein sequence ID" value="EDP12751.1"/>
    <property type="molecule type" value="Genomic_DNA"/>
</dbReference>
<evidence type="ECO:0000313" key="2">
    <source>
        <dbReference type="Proteomes" id="UP000005396"/>
    </source>
</evidence>
<gene>
    <name evidence="1" type="ORF">CLOBOL_06981</name>
</gene>
<proteinExistence type="predicted"/>
<dbReference type="PaxDb" id="411902-CLOBOL_06981"/>
<organism evidence="1 2">
    <name type="scientific">Enterocloster bolteae (strain ATCC BAA-613 / DSM 15670 / CCUG 46953 / JCM 12243 / WAL 16351)</name>
    <name type="common">Clostridium bolteae</name>
    <dbReference type="NCBI Taxonomy" id="411902"/>
    <lineage>
        <taxon>Bacteria</taxon>
        <taxon>Bacillati</taxon>
        <taxon>Bacillota</taxon>
        <taxon>Clostridia</taxon>
        <taxon>Lachnospirales</taxon>
        <taxon>Lachnospiraceae</taxon>
        <taxon>Enterocloster</taxon>
    </lineage>
</organism>
<sequence length="45" mass="5361">MFYVNHLKMGPKVGKMCLILWKNADIMIVSIRFWATFCEKRVRGK</sequence>
<protein>
    <submittedName>
        <fullName evidence="1">Uncharacterized protein</fullName>
    </submittedName>
</protein>
<reference evidence="1 2" key="2">
    <citation type="submission" date="2007-09" db="EMBL/GenBank/DDBJ databases">
        <title>Draft genome sequence of Clostridium bolteae (ATCC BAA-613).</title>
        <authorList>
            <person name="Sudarsanam P."/>
            <person name="Ley R."/>
            <person name="Guruge J."/>
            <person name="Turnbaugh P.J."/>
            <person name="Mahowald M."/>
            <person name="Liep D."/>
            <person name="Gordon J."/>
        </authorList>
    </citation>
    <scope>NUCLEOTIDE SEQUENCE [LARGE SCALE GENOMIC DNA]</scope>
    <source>
        <strain evidence="2">ATCC BAA-613 / DSM 15670 / CCUG 46953 / JCM 12243 / WAL 16351</strain>
    </source>
</reference>
<dbReference type="HOGENOM" id="CLU_3198027_0_0_9"/>
<name>A8S4G5_ENTBW</name>
<dbReference type="Proteomes" id="UP000005396">
    <property type="component" value="Unassembled WGS sequence"/>
</dbReference>
<reference evidence="1 2" key="1">
    <citation type="submission" date="2007-08" db="EMBL/GenBank/DDBJ databases">
        <authorList>
            <person name="Fulton L."/>
            <person name="Clifton S."/>
            <person name="Fulton B."/>
            <person name="Xu J."/>
            <person name="Minx P."/>
            <person name="Pepin K.H."/>
            <person name="Johnson M."/>
            <person name="Thiruvilangam P."/>
            <person name="Bhonagiri V."/>
            <person name="Nash W.E."/>
            <person name="Mardis E.R."/>
            <person name="Wilson R.K."/>
        </authorList>
    </citation>
    <scope>NUCLEOTIDE SEQUENCE [LARGE SCALE GENOMIC DNA]</scope>
    <source>
        <strain evidence="2">ATCC BAA-613 / DSM 15670 / CCUG 46953 / JCM 12243 / WAL 16351</strain>
    </source>
</reference>
<evidence type="ECO:0000313" key="1">
    <source>
        <dbReference type="EMBL" id="EDP12751.1"/>
    </source>
</evidence>